<protein>
    <submittedName>
        <fullName evidence="2">Uncharacterized protein</fullName>
    </submittedName>
</protein>
<name>A0ABT5L5G2_9ALTE</name>
<dbReference type="Proteomes" id="UP001218788">
    <property type="component" value="Unassembled WGS sequence"/>
</dbReference>
<comment type="caution">
    <text evidence="2">The sequence shown here is derived from an EMBL/GenBank/DDBJ whole genome shotgun (WGS) entry which is preliminary data.</text>
</comment>
<proteinExistence type="predicted"/>
<feature type="transmembrane region" description="Helical" evidence="1">
    <location>
        <begin position="12"/>
        <end position="33"/>
    </location>
</feature>
<dbReference type="RefSeq" id="WP_273640188.1">
    <property type="nucleotide sequence ID" value="NZ_JAQQXP010000001.1"/>
</dbReference>
<keyword evidence="1" id="KW-0812">Transmembrane</keyword>
<sequence>MIKSLTFKQGNIHIKTLIALCLIVSVVIGVRYFTATEINHTSHKPQPWCWRTDTSCQIPLSVGDISIIVDALPAVEEQVFVSITLPAGLVISSAYIEGQNMYMGKIPLLLKQSSAQQWQGWFMLGSCSEPTMQWRLTLKLKDRPEPVWIFFSTSQV</sequence>
<keyword evidence="1" id="KW-0472">Membrane</keyword>
<evidence type="ECO:0000313" key="2">
    <source>
        <dbReference type="EMBL" id="MDC8831097.1"/>
    </source>
</evidence>
<evidence type="ECO:0000256" key="1">
    <source>
        <dbReference type="SAM" id="Phobius"/>
    </source>
</evidence>
<reference evidence="2 3" key="1">
    <citation type="submission" date="2022-10" db="EMBL/GenBank/DDBJ databases">
        <title>Alteromonas sp. chi3 Genome sequencing.</title>
        <authorList>
            <person name="Park S."/>
        </authorList>
    </citation>
    <scope>NUCLEOTIDE SEQUENCE [LARGE SCALE GENOMIC DNA]</scope>
    <source>
        <strain evidence="3">chi3</strain>
    </source>
</reference>
<dbReference type="EMBL" id="JAQQXP010000001">
    <property type="protein sequence ID" value="MDC8831097.1"/>
    <property type="molecule type" value="Genomic_DNA"/>
</dbReference>
<keyword evidence="3" id="KW-1185">Reference proteome</keyword>
<gene>
    <name evidence="2" type="ORF">OIK42_10010</name>
</gene>
<keyword evidence="1" id="KW-1133">Transmembrane helix</keyword>
<feature type="transmembrane region" description="Helical" evidence="1">
    <location>
        <begin position="79"/>
        <end position="96"/>
    </location>
</feature>
<organism evidence="2 3">
    <name type="scientific">Alteromonas gilva</name>
    <dbReference type="NCBI Taxonomy" id="2987522"/>
    <lineage>
        <taxon>Bacteria</taxon>
        <taxon>Pseudomonadati</taxon>
        <taxon>Pseudomonadota</taxon>
        <taxon>Gammaproteobacteria</taxon>
        <taxon>Alteromonadales</taxon>
        <taxon>Alteromonadaceae</taxon>
        <taxon>Alteromonas/Salinimonas group</taxon>
        <taxon>Alteromonas</taxon>
    </lineage>
</organism>
<evidence type="ECO:0000313" key="3">
    <source>
        <dbReference type="Proteomes" id="UP001218788"/>
    </source>
</evidence>
<accession>A0ABT5L5G2</accession>